<dbReference type="OrthoDB" id="5367942at2759"/>
<accession>W7HLA2</accession>
<name>W7HLA2_9PEZI</name>
<evidence type="ECO:0000313" key="3">
    <source>
        <dbReference type="Proteomes" id="UP000024837"/>
    </source>
</evidence>
<evidence type="ECO:0000313" key="2">
    <source>
        <dbReference type="EMBL" id="EWC44771.1"/>
    </source>
</evidence>
<feature type="chain" id="PRO_5004895505" description="Extracellular membrane protein CFEM domain-containing protein" evidence="1">
    <location>
        <begin position="24"/>
        <end position="264"/>
    </location>
</feature>
<dbReference type="Proteomes" id="UP000024837">
    <property type="component" value="Unassembled WGS sequence"/>
</dbReference>
<keyword evidence="3" id="KW-1185">Reference proteome</keyword>
<protein>
    <recommendedName>
        <fullName evidence="4">Extracellular membrane protein CFEM domain-containing protein</fullName>
    </recommendedName>
</protein>
<evidence type="ECO:0000256" key="1">
    <source>
        <dbReference type="SAM" id="SignalP"/>
    </source>
</evidence>
<gene>
    <name evidence="2" type="ORF">DRE_06409</name>
</gene>
<dbReference type="HOGENOM" id="CLU_1053837_0_0_1"/>
<feature type="signal peptide" evidence="1">
    <location>
        <begin position="1"/>
        <end position="23"/>
    </location>
</feature>
<proteinExistence type="predicted"/>
<keyword evidence="1" id="KW-0732">Signal</keyword>
<organism evidence="2 3">
    <name type="scientific">Drechslerella stenobrocha 248</name>
    <dbReference type="NCBI Taxonomy" id="1043628"/>
    <lineage>
        <taxon>Eukaryota</taxon>
        <taxon>Fungi</taxon>
        <taxon>Dikarya</taxon>
        <taxon>Ascomycota</taxon>
        <taxon>Pezizomycotina</taxon>
        <taxon>Orbiliomycetes</taxon>
        <taxon>Orbiliales</taxon>
        <taxon>Orbiliaceae</taxon>
        <taxon>Drechslerella</taxon>
    </lineage>
</organism>
<dbReference type="AlphaFoldDB" id="W7HLA2"/>
<reference evidence="2 3" key="1">
    <citation type="submission" date="2013-05" db="EMBL/GenBank/DDBJ databases">
        <title>Drechslerella stenobrocha genome reveals carnivorous origination and mechanical trapping mechanism of predatory fungi.</title>
        <authorList>
            <person name="Liu X."/>
            <person name="Zhang W."/>
            <person name="Liu K."/>
        </authorList>
    </citation>
    <scope>NUCLEOTIDE SEQUENCE [LARGE SCALE GENOMIC DNA]</scope>
    <source>
        <strain evidence="2 3">248</strain>
    </source>
</reference>
<dbReference type="EMBL" id="KI966434">
    <property type="protein sequence ID" value="EWC44771.1"/>
    <property type="molecule type" value="Genomic_DNA"/>
</dbReference>
<sequence length="264" mass="27603">MQLTASMLFKLIPVLALVATAASTTTTSAAIDSSTSTCSAPCSGVNALPSSTGTSWTETVTRGDTVVVVIVHPHPGTHSHGRAGTTTATTTTTITLSTLDAPHTSDGSSVITSFEVVANSSLSSSRLRSISPGESISSLEAPIVLVTSTEASTVDSSQVQVCTGGTYLDCIASYDCSQQPSAAMRCYCWNNVRQGCNRACGGVEEVVPEECPMLPVSQRPEGLPDAGEGPVTQLWVWRGRRGVEGLVPRAWPENWLDLLRLGAF</sequence>
<evidence type="ECO:0008006" key="4">
    <source>
        <dbReference type="Google" id="ProtNLM"/>
    </source>
</evidence>